<name>A0A512IFF8_9MICC</name>
<proteinExistence type="predicted"/>
<dbReference type="EMBL" id="BJZS01000087">
    <property type="protein sequence ID" value="GEO96408.1"/>
    <property type="molecule type" value="Genomic_DNA"/>
</dbReference>
<comment type="caution">
    <text evidence="1">The sequence shown here is derived from an EMBL/GenBank/DDBJ whole genome shotgun (WGS) entry which is preliminary data.</text>
</comment>
<sequence>MLMGESSAIERDVDLHPSTFENYFIQLDAHRTFVEVCGIIADTELTSSLVAARRDLVLHATELHYDWDELYEVGQHLAKAKMPLAIQHFPSDS</sequence>
<accession>A0A512IFF8</accession>
<evidence type="ECO:0000313" key="2">
    <source>
        <dbReference type="Proteomes" id="UP000321103"/>
    </source>
</evidence>
<evidence type="ECO:0000313" key="1">
    <source>
        <dbReference type="EMBL" id="GEO96408.1"/>
    </source>
</evidence>
<gene>
    <name evidence="1" type="ORF">KTU01_25310</name>
</gene>
<dbReference type="AlphaFoldDB" id="A0A512IFF8"/>
<dbReference type="RefSeq" id="WP_062737309.1">
    <property type="nucleotide sequence ID" value="NZ_BJZS01000087.1"/>
</dbReference>
<reference evidence="1 2" key="1">
    <citation type="submission" date="2019-07" db="EMBL/GenBank/DDBJ databases">
        <title>Whole genome shotgun sequence of Kocuria turfanensis NBRC 107627.</title>
        <authorList>
            <person name="Hosoyama A."/>
            <person name="Uohara A."/>
            <person name="Ohji S."/>
            <person name="Ichikawa N."/>
        </authorList>
    </citation>
    <scope>NUCLEOTIDE SEQUENCE [LARGE SCALE GENOMIC DNA]</scope>
    <source>
        <strain evidence="1 2">NBRC 107627</strain>
    </source>
</reference>
<keyword evidence="2" id="KW-1185">Reference proteome</keyword>
<dbReference type="Proteomes" id="UP000321103">
    <property type="component" value="Unassembled WGS sequence"/>
</dbReference>
<protein>
    <submittedName>
        <fullName evidence="1">Uncharacterized protein</fullName>
    </submittedName>
</protein>
<organism evidence="1 2">
    <name type="scientific">Kocuria turfanensis</name>
    <dbReference type="NCBI Taxonomy" id="388357"/>
    <lineage>
        <taxon>Bacteria</taxon>
        <taxon>Bacillati</taxon>
        <taxon>Actinomycetota</taxon>
        <taxon>Actinomycetes</taxon>
        <taxon>Micrococcales</taxon>
        <taxon>Micrococcaceae</taxon>
        <taxon>Kocuria</taxon>
    </lineage>
</organism>